<proteinExistence type="predicted"/>
<accession>A0ABR1ULH5</accession>
<feature type="transmembrane region" description="Helical" evidence="1">
    <location>
        <begin position="242"/>
        <end position="262"/>
    </location>
</feature>
<gene>
    <name evidence="3" type="ORF">PG996_009684</name>
</gene>
<comment type="caution">
    <text evidence="3">The sequence shown here is derived from an EMBL/GenBank/DDBJ whole genome shotgun (WGS) entry which is preliminary data.</text>
</comment>
<evidence type="ECO:0000256" key="1">
    <source>
        <dbReference type="SAM" id="Phobius"/>
    </source>
</evidence>
<keyword evidence="4" id="KW-1185">Reference proteome</keyword>
<evidence type="ECO:0000313" key="4">
    <source>
        <dbReference type="Proteomes" id="UP001446871"/>
    </source>
</evidence>
<feature type="transmembrane region" description="Helical" evidence="1">
    <location>
        <begin position="120"/>
        <end position="141"/>
    </location>
</feature>
<dbReference type="InterPro" id="IPR012171">
    <property type="entry name" value="Fatty_acid_desaturase"/>
</dbReference>
<dbReference type="Proteomes" id="UP001446871">
    <property type="component" value="Unassembled WGS sequence"/>
</dbReference>
<keyword evidence="1" id="KW-0812">Transmembrane</keyword>
<dbReference type="PANTHER" id="PTHR32100">
    <property type="entry name" value="OMEGA-6 FATTY ACID DESATURASE, CHLOROPLASTIC"/>
    <property type="match status" value="1"/>
</dbReference>
<feature type="transmembrane region" description="Helical" evidence="1">
    <location>
        <begin position="268"/>
        <end position="291"/>
    </location>
</feature>
<sequence length="461" mass="52355">MSADYVTETVHQERVKSGGIETVVDGKKMRINIQKLRSRIPAHCFRPNTLYSLGWVLHDIVIYLGLLATAIYLQDRVSNIGSGGRILLCYFVFPFLAGIPLTGLWVLAHECGHGAFSTNGLVSNTVGLVLHSALMNPYFAWRSSHGRHHQFANNLKTDLNYVPPLRNEYQELFRGQLDLDHMIEDAPLVVLVRILFQQLVGWPWYLVTHITAGPNSSPKKSRGWWDNSHFLPDSSLFRPSEFWNIVISDLAISATAVVLYALEQRYGMWTMVWTYLLPLMWVNHWIVVNLLTANEGKPTVMITYLHHTSPVLPKYMPESWTYLRGALATVDRDPGPVFRYMFHHIVDLHVVHHLFPRIPHYHAQEATNAIRPLLGDYYHVDKSSWWGALYIAFTQCQWVEADAGKTAQAKVYDRSGTSDIDCPSPSPGDGIDEVDRDGILWYRPGPMPLPATVMRSQPASS</sequence>
<keyword evidence="1" id="KW-1133">Transmembrane helix</keyword>
<reference evidence="3 4" key="1">
    <citation type="submission" date="2023-01" db="EMBL/GenBank/DDBJ databases">
        <title>Analysis of 21 Apiospora genomes using comparative genomics revels a genus with tremendous synthesis potential of carbohydrate active enzymes and secondary metabolites.</title>
        <authorList>
            <person name="Sorensen T."/>
        </authorList>
    </citation>
    <scope>NUCLEOTIDE SEQUENCE [LARGE SCALE GENOMIC DNA]</scope>
    <source>
        <strain evidence="3 4">CBS 83171</strain>
    </source>
</reference>
<dbReference type="EMBL" id="JAQQWM010000006">
    <property type="protein sequence ID" value="KAK8059754.1"/>
    <property type="molecule type" value="Genomic_DNA"/>
</dbReference>
<feature type="transmembrane region" description="Helical" evidence="1">
    <location>
        <begin position="86"/>
        <end position="108"/>
    </location>
</feature>
<dbReference type="InterPro" id="IPR005804">
    <property type="entry name" value="FA_desaturase_dom"/>
</dbReference>
<name>A0ABR1ULH5_9PEZI</name>
<dbReference type="Pfam" id="PF00487">
    <property type="entry name" value="FA_desaturase"/>
    <property type="match status" value="1"/>
</dbReference>
<protein>
    <recommendedName>
        <fullName evidence="2">Fatty acid desaturase domain-containing protein</fullName>
    </recommendedName>
</protein>
<organism evidence="3 4">
    <name type="scientific">Apiospora saccharicola</name>
    <dbReference type="NCBI Taxonomy" id="335842"/>
    <lineage>
        <taxon>Eukaryota</taxon>
        <taxon>Fungi</taxon>
        <taxon>Dikarya</taxon>
        <taxon>Ascomycota</taxon>
        <taxon>Pezizomycotina</taxon>
        <taxon>Sordariomycetes</taxon>
        <taxon>Xylariomycetidae</taxon>
        <taxon>Amphisphaeriales</taxon>
        <taxon>Apiosporaceae</taxon>
        <taxon>Apiospora</taxon>
    </lineage>
</organism>
<evidence type="ECO:0000313" key="3">
    <source>
        <dbReference type="EMBL" id="KAK8059754.1"/>
    </source>
</evidence>
<feature type="transmembrane region" description="Helical" evidence="1">
    <location>
        <begin position="55"/>
        <end position="74"/>
    </location>
</feature>
<feature type="domain" description="Fatty acid desaturase" evidence="2">
    <location>
        <begin position="89"/>
        <end position="380"/>
    </location>
</feature>
<keyword evidence="1" id="KW-0472">Membrane</keyword>
<evidence type="ECO:0000259" key="2">
    <source>
        <dbReference type="Pfam" id="PF00487"/>
    </source>
</evidence>